<keyword evidence="6 7" id="KW-0482">Metalloprotease</keyword>
<keyword evidence="10" id="KW-1185">Reference proteome</keyword>
<evidence type="ECO:0000256" key="5">
    <source>
        <dbReference type="ARBA" id="ARBA00022833"/>
    </source>
</evidence>
<dbReference type="Proteomes" id="UP001149163">
    <property type="component" value="Unassembled WGS sequence"/>
</dbReference>
<reference evidence="9" key="1">
    <citation type="submission" date="2022-11" db="EMBL/GenBank/DDBJ databases">
        <authorList>
            <person name="Petersen C."/>
        </authorList>
    </citation>
    <scope>NUCLEOTIDE SEQUENCE</scope>
    <source>
        <strain evidence="9">IBT 26290</strain>
    </source>
</reference>
<evidence type="ECO:0000256" key="2">
    <source>
        <dbReference type="ARBA" id="ARBA00022670"/>
    </source>
</evidence>
<dbReference type="GO" id="GO:0004222">
    <property type="term" value="F:metalloendopeptidase activity"/>
    <property type="evidence" value="ECO:0007669"/>
    <property type="project" value="InterPro"/>
</dbReference>
<dbReference type="InterPro" id="IPR024079">
    <property type="entry name" value="MetalloPept_cat_dom_sf"/>
</dbReference>
<sequence length="207" mass="24224">MANTTDWVKSFLSQLEATLCPRGRDEIAVLQHRRLEDMQLRRIQPVGDGFPPWDKQYYDRLVKQEFDIDHLKISEFFPLERIATGMLGIFASLLGLRFDPIPAENLTAGVIWHDTVQVYSVWDASDDRFIGYLYLDLLWRKYKYRENQCVNIQCVRIYTPAFISRFAVAKYVNAGLYTARWKQTMSVDDSDVFVPDFNSHELRLAKA</sequence>
<evidence type="ECO:0000313" key="10">
    <source>
        <dbReference type="Proteomes" id="UP001149163"/>
    </source>
</evidence>
<reference evidence="9" key="2">
    <citation type="journal article" date="2023" name="IMA Fungus">
        <title>Comparative genomic study of the Penicillium genus elucidates a diverse pangenome and 15 lateral gene transfer events.</title>
        <authorList>
            <person name="Petersen C."/>
            <person name="Sorensen T."/>
            <person name="Nielsen M.R."/>
            <person name="Sondergaard T.E."/>
            <person name="Sorensen J.L."/>
            <person name="Fitzpatrick D.A."/>
            <person name="Frisvad J.C."/>
            <person name="Nielsen K.L."/>
        </authorList>
    </citation>
    <scope>NUCLEOTIDE SEQUENCE</scope>
    <source>
        <strain evidence="9">IBT 26290</strain>
    </source>
</reference>
<dbReference type="AlphaFoldDB" id="A0A9W9I6L7"/>
<dbReference type="PANTHER" id="PTHR11804">
    <property type="entry name" value="PROTEASE M3 THIMET OLIGOPEPTIDASE-RELATED"/>
    <property type="match status" value="1"/>
</dbReference>
<keyword evidence="4 7" id="KW-0378">Hydrolase</keyword>
<protein>
    <submittedName>
        <fullName evidence="9">Peptidase M3A/M3B</fullName>
    </submittedName>
</protein>
<dbReference type="GO" id="GO:0046872">
    <property type="term" value="F:metal ion binding"/>
    <property type="evidence" value="ECO:0007669"/>
    <property type="project" value="UniProtKB-UniRule"/>
</dbReference>
<gene>
    <name evidence="9" type="ORF">N7482_004419</name>
</gene>
<evidence type="ECO:0000256" key="6">
    <source>
        <dbReference type="ARBA" id="ARBA00023049"/>
    </source>
</evidence>
<dbReference type="RefSeq" id="XP_056545286.1">
    <property type="nucleotide sequence ID" value="XM_056686544.1"/>
</dbReference>
<dbReference type="EMBL" id="JAPQKN010000002">
    <property type="protein sequence ID" value="KAJ5168825.1"/>
    <property type="molecule type" value="Genomic_DNA"/>
</dbReference>
<keyword evidence="5 7" id="KW-0862">Zinc</keyword>
<dbReference type="PANTHER" id="PTHR11804:SF84">
    <property type="entry name" value="SACCHAROLYSIN"/>
    <property type="match status" value="1"/>
</dbReference>
<dbReference type="Gene3D" id="1.10.1370.10">
    <property type="entry name" value="Neurolysin, domain 3"/>
    <property type="match status" value="1"/>
</dbReference>
<evidence type="ECO:0000313" key="9">
    <source>
        <dbReference type="EMBL" id="KAJ5168825.1"/>
    </source>
</evidence>
<dbReference type="InterPro" id="IPR001567">
    <property type="entry name" value="Pept_M3A_M3B_dom"/>
</dbReference>
<dbReference type="GO" id="GO:0006508">
    <property type="term" value="P:proteolysis"/>
    <property type="evidence" value="ECO:0007669"/>
    <property type="project" value="UniProtKB-KW"/>
</dbReference>
<evidence type="ECO:0000256" key="3">
    <source>
        <dbReference type="ARBA" id="ARBA00022723"/>
    </source>
</evidence>
<dbReference type="GO" id="GO:0005758">
    <property type="term" value="C:mitochondrial intermembrane space"/>
    <property type="evidence" value="ECO:0007669"/>
    <property type="project" value="TreeGrafter"/>
</dbReference>
<comment type="caution">
    <text evidence="9">The sequence shown here is derived from an EMBL/GenBank/DDBJ whole genome shotgun (WGS) entry which is preliminary data.</text>
</comment>
<evidence type="ECO:0000256" key="4">
    <source>
        <dbReference type="ARBA" id="ARBA00022801"/>
    </source>
</evidence>
<dbReference type="SUPFAM" id="SSF55486">
    <property type="entry name" value="Metalloproteases ('zincins'), catalytic domain"/>
    <property type="match status" value="1"/>
</dbReference>
<evidence type="ECO:0000256" key="7">
    <source>
        <dbReference type="RuleBase" id="RU003435"/>
    </source>
</evidence>
<dbReference type="GO" id="GO:0006518">
    <property type="term" value="P:peptide metabolic process"/>
    <property type="evidence" value="ECO:0007669"/>
    <property type="project" value="TreeGrafter"/>
</dbReference>
<proteinExistence type="inferred from homology"/>
<dbReference type="GeneID" id="81425720"/>
<evidence type="ECO:0000256" key="1">
    <source>
        <dbReference type="ARBA" id="ARBA00006040"/>
    </source>
</evidence>
<feature type="domain" description="Peptidase M3A/M3B catalytic" evidence="8">
    <location>
        <begin position="1"/>
        <end position="155"/>
    </location>
</feature>
<keyword evidence="3 7" id="KW-0479">Metal-binding</keyword>
<organism evidence="9 10">
    <name type="scientific">Penicillium canariense</name>
    <dbReference type="NCBI Taxonomy" id="189055"/>
    <lineage>
        <taxon>Eukaryota</taxon>
        <taxon>Fungi</taxon>
        <taxon>Dikarya</taxon>
        <taxon>Ascomycota</taxon>
        <taxon>Pezizomycotina</taxon>
        <taxon>Eurotiomycetes</taxon>
        <taxon>Eurotiomycetidae</taxon>
        <taxon>Eurotiales</taxon>
        <taxon>Aspergillaceae</taxon>
        <taxon>Penicillium</taxon>
    </lineage>
</organism>
<dbReference type="Gene3D" id="3.40.390.10">
    <property type="entry name" value="Collagenase (Catalytic Domain)"/>
    <property type="match status" value="1"/>
</dbReference>
<evidence type="ECO:0000259" key="8">
    <source>
        <dbReference type="Pfam" id="PF01432"/>
    </source>
</evidence>
<dbReference type="InterPro" id="IPR045090">
    <property type="entry name" value="Pept_M3A_M3B"/>
</dbReference>
<name>A0A9W9I6L7_9EURO</name>
<dbReference type="OrthoDB" id="4889586at2759"/>
<accession>A0A9W9I6L7</accession>
<dbReference type="InterPro" id="IPR024077">
    <property type="entry name" value="Neurolysin/TOP_dom2"/>
</dbReference>
<comment type="similarity">
    <text evidence="1 7">Belongs to the peptidase M3 family.</text>
</comment>
<dbReference type="Pfam" id="PF01432">
    <property type="entry name" value="Peptidase_M3"/>
    <property type="match status" value="1"/>
</dbReference>
<comment type="cofactor">
    <cofactor evidence="7">
        <name>Zn(2+)</name>
        <dbReference type="ChEBI" id="CHEBI:29105"/>
    </cofactor>
    <text evidence="7">Binds 1 zinc ion.</text>
</comment>
<keyword evidence="2 7" id="KW-0645">Protease</keyword>